<dbReference type="Proteomes" id="UP000320055">
    <property type="component" value="Unassembled WGS sequence"/>
</dbReference>
<reference evidence="4 5" key="1">
    <citation type="submission" date="2019-01" db="EMBL/GenBank/DDBJ databases">
        <authorList>
            <person name="Brito A."/>
        </authorList>
    </citation>
    <scope>NUCLEOTIDE SEQUENCE [LARGE SCALE GENOMIC DNA]</scope>
    <source>
        <strain evidence="4">1</strain>
    </source>
</reference>
<keyword evidence="5" id="KW-1185">Reference proteome</keyword>
<dbReference type="Gene3D" id="3.40.50.300">
    <property type="entry name" value="P-loop containing nucleotide triphosphate hydrolases"/>
    <property type="match status" value="1"/>
</dbReference>
<dbReference type="AlphaFoldDB" id="A0A563VSB5"/>
<dbReference type="SUPFAM" id="SSF52540">
    <property type="entry name" value="P-loop containing nucleoside triphosphate hydrolases"/>
    <property type="match status" value="1"/>
</dbReference>
<dbReference type="InterPro" id="IPR037359">
    <property type="entry name" value="NST/OST"/>
</dbReference>
<protein>
    <submittedName>
        <fullName evidence="4">Sulfotransferase</fullName>
    </submittedName>
</protein>
<dbReference type="GO" id="GO:0008146">
    <property type="term" value="F:sulfotransferase activity"/>
    <property type="evidence" value="ECO:0007669"/>
    <property type="project" value="InterPro"/>
</dbReference>
<sequence length="299" mass="35080">MLPNFLIIGAAKSGTTTLYDWLTQHPQVYMSPVKETNFFALENAQLDFPQGTIHQGYLKNFKTTITDYKDQFTAVSNEVAIGEASPSYLYYPEASAKIKSYIPDAKLIAILRNPYERAYSNFVHHLRDKLETTTDFAQALEMEKERIENNWWWGFHYLNAGFYTVQLKRYLEKFDAEQIKIYLFEDLKNNPDKTLKDVFQFLEIDNSFAAQKLNQYNATGVPKNRFFYDFLTTKSILKEPLKLVIPQEIRDRVVRKLKNKSLTKPQLSPEIRSQLIDAYREDILELQKLIKRDLSGWLE</sequence>
<dbReference type="PANTHER" id="PTHR10605:SF56">
    <property type="entry name" value="BIFUNCTIONAL HEPARAN SULFATE N-DEACETYLASE_N-SULFOTRANSFERASE"/>
    <property type="match status" value="1"/>
</dbReference>
<evidence type="ECO:0000259" key="3">
    <source>
        <dbReference type="Pfam" id="PF00685"/>
    </source>
</evidence>
<name>A0A563VSB5_9CYAN</name>
<evidence type="ECO:0000313" key="4">
    <source>
        <dbReference type="EMBL" id="VEP14287.1"/>
    </source>
</evidence>
<dbReference type="Pfam" id="PF00685">
    <property type="entry name" value="Sulfotransfer_1"/>
    <property type="match status" value="1"/>
</dbReference>
<dbReference type="RefSeq" id="WP_222427231.1">
    <property type="nucleotide sequence ID" value="NZ_LR213997.1"/>
</dbReference>
<accession>A0A563VSB5</accession>
<dbReference type="InterPro" id="IPR000863">
    <property type="entry name" value="Sulfotransferase_dom"/>
</dbReference>
<keyword evidence="1 4" id="KW-0808">Transferase</keyword>
<dbReference type="PANTHER" id="PTHR10605">
    <property type="entry name" value="HEPARAN SULFATE SULFOTRANSFERASE"/>
    <property type="match status" value="1"/>
</dbReference>
<dbReference type="InterPro" id="IPR027417">
    <property type="entry name" value="P-loop_NTPase"/>
</dbReference>
<dbReference type="EMBL" id="CAACVJ010000173">
    <property type="protein sequence ID" value="VEP14287.1"/>
    <property type="molecule type" value="Genomic_DNA"/>
</dbReference>
<evidence type="ECO:0000256" key="2">
    <source>
        <dbReference type="ARBA" id="ARBA00023180"/>
    </source>
</evidence>
<gene>
    <name evidence="4" type="ORF">H1P_2540005</name>
</gene>
<keyword evidence="2" id="KW-0325">Glycoprotein</keyword>
<proteinExistence type="predicted"/>
<evidence type="ECO:0000313" key="5">
    <source>
        <dbReference type="Proteomes" id="UP000320055"/>
    </source>
</evidence>
<feature type="domain" description="Sulfotransferase" evidence="3">
    <location>
        <begin position="3"/>
        <end position="214"/>
    </location>
</feature>
<evidence type="ECO:0000256" key="1">
    <source>
        <dbReference type="ARBA" id="ARBA00022679"/>
    </source>
</evidence>
<organism evidence="4 5">
    <name type="scientific">Hyella patelloides LEGE 07179</name>
    <dbReference type="NCBI Taxonomy" id="945734"/>
    <lineage>
        <taxon>Bacteria</taxon>
        <taxon>Bacillati</taxon>
        <taxon>Cyanobacteriota</taxon>
        <taxon>Cyanophyceae</taxon>
        <taxon>Pleurocapsales</taxon>
        <taxon>Hyellaceae</taxon>
        <taxon>Hyella</taxon>
    </lineage>
</organism>